<comment type="caution">
    <text evidence="1">The sequence shown here is derived from an EMBL/GenBank/DDBJ whole genome shotgun (WGS) entry which is preliminary data.</text>
</comment>
<gene>
    <name evidence="1" type="ORF">L2E82_14713</name>
</gene>
<evidence type="ECO:0000313" key="1">
    <source>
        <dbReference type="EMBL" id="KAI3764700.1"/>
    </source>
</evidence>
<dbReference type="EMBL" id="CM042011">
    <property type="protein sequence ID" value="KAI3764700.1"/>
    <property type="molecule type" value="Genomic_DNA"/>
</dbReference>
<accession>A0ACB9F0V4</accession>
<organism evidence="1 2">
    <name type="scientific">Cichorium intybus</name>
    <name type="common">Chicory</name>
    <dbReference type="NCBI Taxonomy" id="13427"/>
    <lineage>
        <taxon>Eukaryota</taxon>
        <taxon>Viridiplantae</taxon>
        <taxon>Streptophyta</taxon>
        <taxon>Embryophyta</taxon>
        <taxon>Tracheophyta</taxon>
        <taxon>Spermatophyta</taxon>
        <taxon>Magnoliopsida</taxon>
        <taxon>eudicotyledons</taxon>
        <taxon>Gunneridae</taxon>
        <taxon>Pentapetalae</taxon>
        <taxon>asterids</taxon>
        <taxon>campanulids</taxon>
        <taxon>Asterales</taxon>
        <taxon>Asteraceae</taxon>
        <taxon>Cichorioideae</taxon>
        <taxon>Cichorieae</taxon>
        <taxon>Cichoriinae</taxon>
        <taxon>Cichorium</taxon>
    </lineage>
</organism>
<reference evidence="2" key="1">
    <citation type="journal article" date="2022" name="Mol. Ecol. Resour.">
        <title>The genomes of chicory, endive, great burdock and yacon provide insights into Asteraceae palaeo-polyploidization history and plant inulin production.</title>
        <authorList>
            <person name="Fan W."/>
            <person name="Wang S."/>
            <person name="Wang H."/>
            <person name="Wang A."/>
            <person name="Jiang F."/>
            <person name="Liu H."/>
            <person name="Zhao H."/>
            <person name="Xu D."/>
            <person name="Zhang Y."/>
        </authorList>
    </citation>
    <scope>NUCLEOTIDE SEQUENCE [LARGE SCALE GENOMIC DNA]</scope>
    <source>
        <strain evidence="2">cv. Punajuju</strain>
    </source>
</reference>
<reference evidence="1 2" key="2">
    <citation type="journal article" date="2022" name="Mol. Ecol. Resour.">
        <title>The genomes of chicory, endive, great burdock and yacon provide insights into Asteraceae paleo-polyploidization history and plant inulin production.</title>
        <authorList>
            <person name="Fan W."/>
            <person name="Wang S."/>
            <person name="Wang H."/>
            <person name="Wang A."/>
            <person name="Jiang F."/>
            <person name="Liu H."/>
            <person name="Zhao H."/>
            <person name="Xu D."/>
            <person name="Zhang Y."/>
        </authorList>
    </citation>
    <scope>NUCLEOTIDE SEQUENCE [LARGE SCALE GENOMIC DNA]</scope>
    <source>
        <strain evidence="2">cv. Punajuju</strain>
        <tissue evidence="1">Leaves</tissue>
    </source>
</reference>
<keyword evidence="2" id="KW-1185">Reference proteome</keyword>
<evidence type="ECO:0000313" key="2">
    <source>
        <dbReference type="Proteomes" id="UP001055811"/>
    </source>
</evidence>
<sequence>MSPLPHRTKMDLVRSPEMASKAFIDTVNTCKKFQESDKAEMISAMAGGWNPRLIVEAWSEYVAAMKEHGLPVPELMVGEAKEVLERLPEVEFMVVDGRRKDLRELFGVAKLAVARSCCAKMLHGGAWLGSDGNWSLARRRVL</sequence>
<protein>
    <submittedName>
        <fullName evidence="1">Uncharacterized protein</fullName>
    </submittedName>
</protein>
<dbReference type="Proteomes" id="UP001055811">
    <property type="component" value="Linkage Group LG03"/>
</dbReference>
<proteinExistence type="predicted"/>
<name>A0ACB9F0V4_CICIN</name>